<dbReference type="GO" id="GO:0005739">
    <property type="term" value="C:mitochondrion"/>
    <property type="evidence" value="ECO:0007669"/>
    <property type="project" value="TreeGrafter"/>
</dbReference>
<accession>A0A6A5X318</accession>
<protein>
    <submittedName>
        <fullName evidence="2">Phosphotransferase enzyme family protein</fullName>
    </submittedName>
</protein>
<keyword evidence="3" id="KW-1185">Reference proteome</keyword>
<dbReference type="PANTHER" id="PTHR36091:SF2">
    <property type="entry name" value="AMINOGLYCOSIDE PHOSPHOTRANSFERASE DOMAIN-CONTAINING PROTEIN"/>
    <property type="match status" value="1"/>
</dbReference>
<sequence length="542" mass="62246">MADQVQDWNQKPEFFEFTRGRFVSDEAAQVAYRRVHFDMNKLAKTATLSMGAKRCIDVEKCPDGLYNKAFIFTLEDGRQIVGKVPNPIAGLPHFTTASEVATLDFLRNVLHLPVPQVYAWSSKSDSTPVGAEYILMEKIQGVPLREKWQHLVPGDKVKLFFQIDRYQQKWTSTKFPKIGSLYYRRDLLSPPLDDYLFQNNQMEPISMSEFAVGPAVGREWVEHGRQNLVCDRGPWSSTLDYRQAVGSREIQALDQIKSFPKLDVMICGPKLYVPTKDKKLSALQASEALLPFILPQQPEHQFGYLWHNDLHDENIFVDPQNPTTITGIIDWQSTQILPLYDHILEPSFLDYSGPELDDALTRPGLPPNVNSLPMEERKEITRSYIEQSLMVAWCRLIKNNNPLQYSTLQFGNTTPGNLLSLSRRLFSLGEAHFMSLLLDLKNEWRTNPAVNNPTGLDFPVLISESDAVTIKEDEWLADEGIRMMSYTAREFGDLWPNKGLIQHDQYERAKSELRDAQDNLSSYLQLSSSEREELNRYWPFDS</sequence>
<evidence type="ECO:0000259" key="1">
    <source>
        <dbReference type="Pfam" id="PF01636"/>
    </source>
</evidence>
<name>A0A6A5X318_9PLEO</name>
<evidence type="ECO:0000313" key="2">
    <source>
        <dbReference type="EMBL" id="KAF2007296.1"/>
    </source>
</evidence>
<dbReference type="GO" id="GO:0016740">
    <property type="term" value="F:transferase activity"/>
    <property type="evidence" value="ECO:0007669"/>
    <property type="project" value="UniProtKB-KW"/>
</dbReference>
<keyword evidence="2" id="KW-0808">Transferase</keyword>
<dbReference type="InterPro" id="IPR051035">
    <property type="entry name" value="Mito_inheritance_9"/>
</dbReference>
<feature type="domain" description="Aminoglycoside phosphotransferase" evidence="1">
    <location>
        <begin position="278"/>
        <end position="336"/>
    </location>
</feature>
<dbReference type="AlphaFoldDB" id="A0A6A5X318"/>
<dbReference type="Gene3D" id="3.90.1200.10">
    <property type="match status" value="1"/>
</dbReference>
<dbReference type="InterPro" id="IPR002575">
    <property type="entry name" value="Aminoglycoside_PTrfase"/>
</dbReference>
<proteinExistence type="predicted"/>
<dbReference type="Pfam" id="PF01636">
    <property type="entry name" value="APH"/>
    <property type="match status" value="1"/>
</dbReference>
<evidence type="ECO:0000313" key="3">
    <source>
        <dbReference type="Proteomes" id="UP000799779"/>
    </source>
</evidence>
<reference evidence="2" key="1">
    <citation type="journal article" date="2020" name="Stud. Mycol.">
        <title>101 Dothideomycetes genomes: a test case for predicting lifestyles and emergence of pathogens.</title>
        <authorList>
            <person name="Haridas S."/>
            <person name="Albert R."/>
            <person name="Binder M."/>
            <person name="Bloem J."/>
            <person name="Labutti K."/>
            <person name="Salamov A."/>
            <person name="Andreopoulos B."/>
            <person name="Baker S."/>
            <person name="Barry K."/>
            <person name="Bills G."/>
            <person name="Bluhm B."/>
            <person name="Cannon C."/>
            <person name="Castanera R."/>
            <person name="Culley D."/>
            <person name="Daum C."/>
            <person name="Ezra D."/>
            <person name="Gonzalez J."/>
            <person name="Henrissat B."/>
            <person name="Kuo A."/>
            <person name="Liang C."/>
            <person name="Lipzen A."/>
            <person name="Lutzoni F."/>
            <person name="Magnuson J."/>
            <person name="Mondo S."/>
            <person name="Nolan M."/>
            <person name="Ohm R."/>
            <person name="Pangilinan J."/>
            <person name="Park H.-J."/>
            <person name="Ramirez L."/>
            <person name="Alfaro M."/>
            <person name="Sun H."/>
            <person name="Tritt A."/>
            <person name="Yoshinaga Y."/>
            <person name="Zwiers L.-H."/>
            <person name="Turgeon B."/>
            <person name="Goodwin S."/>
            <person name="Spatafora J."/>
            <person name="Crous P."/>
            <person name="Grigoriev I."/>
        </authorList>
    </citation>
    <scope>NUCLEOTIDE SEQUENCE</scope>
    <source>
        <strain evidence="2">CBS 123094</strain>
    </source>
</reference>
<dbReference type="InterPro" id="IPR011009">
    <property type="entry name" value="Kinase-like_dom_sf"/>
</dbReference>
<dbReference type="OrthoDB" id="2831558at2759"/>
<dbReference type="PANTHER" id="PTHR36091">
    <property type="entry name" value="ALTERED INHERITANCE OF MITOCHONDRIA PROTEIN 9, MITOCHONDRIAL"/>
    <property type="match status" value="1"/>
</dbReference>
<dbReference type="Proteomes" id="UP000799779">
    <property type="component" value="Unassembled WGS sequence"/>
</dbReference>
<dbReference type="SUPFAM" id="SSF56112">
    <property type="entry name" value="Protein kinase-like (PK-like)"/>
    <property type="match status" value="1"/>
</dbReference>
<dbReference type="EMBL" id="ML977557">
    <property type="protein sequence ID" value="KAF2007296.1"/>
    <property type="molecule type" value="Genomic_DNA"/>
</dbReference>
<organism evidence="2 3">
    <name type="scientific">Amniculicola lignicola CBS 123094</name>
    <dbReference type="NCBI Taxonomy" id="1392246"/>
    <lineage>
        <taxon>Eukaryota</taxon>
        <taxon>Fungi</taxon>
        <taxon>Dikarya</taxon>
        <taxon>Ascomycota</taxon>
        <taxon>Pezizomycotina</taxon>
        <taxon>Dothideomycetes</taxon>
        <taxon>Pleosporomycetidae</taxon>
        <taxon>Pleosporales</taxon>
        <taxon>Amniculicolaceae</taxon>
        <taxon>Amniculicola</taxon>
    </lineage>
</organism>
<gene>
    <name evidence="2" type="ORF">P154DRAFT_550391</name>
</gene>